<evidence type="ECO:0000313" key="2">
    <source>
        <dbReference type="EMBL" id="MEY2344443.1"/>
    </source>
</evidence>
<protein>
    <recommendedName>
        <fullName evidence="3">Cystathionine beta-lyase</fullName>
    </recommendedName>
</protein>
<dbReference type="EMBL" id="JADQCH020000001">
    <property type="protein sequence ID" value="MEY2344443.1"/>
    <property type="molecule type" value="Genomic_DNA"/>
</dbReference>
<evidence type="ECO:0008006" key="3">
    <source>
        <dbReference type="Google" id="ProtNLM"/>
    </source>
</evidence>
<proteinExistence type="predicted"/>
<organism evidence="2">
    <name type="scientific">Proteus mirabilis</name>
    <dbReference type="NCBI Taxonomy" id="584"/>
    <lineage>
        <taxon>Bacteria</taxon>
        <taxon>Pseudomonadati</taxon>
        <taxon>Pseudomonadota</taxon>
        <taxon>Gammaproteobacteria</taxon>
        <taxon>Enterobacterales</taxon>
        <taxon>Morganellaceae</taxon>
        <taxon>Proteus</taxon>
    </lineage>
</organism>
<feature type="compositionally biased region" description="Polar residues" evidence="1">
    <location>
        <begin position="1"/>
        <end position="10"/>
    </location>
</feature>
<evidence type="ECO:0000256" key="1">
    <source>
        <dbReference type="SAM" id="MobiDB-lite"/>
    </source>
</evidence>
<gene>
    <name evidence="2" type="ORF">I3679_011455</name>
</gene>
<dbReference type="AlphaFoldDB" id="A0ABD5LSV2"/>
<name>A0ABD5LSV2_PROMI</name>
<sequence>MKQNKQTTLIHSGRQAIKTSGPINPPVMRASTIVFDSIKVGVKYAIVVLLNEY</sequence>
<accession>A0ABD5LSV2</accession>
<feature type="region of interest" description="Disordered" evidence="1">
    <location>
        <begin position="1"/>
        <end position="23"/>
    </location>
</feature>
<comment type="caution">
    <text evidence="2">The sequence shown here is derived from an EMBL/GenBank/DDBJ whole genome shotgun (WGS) entry which is preliminary data.</text>
</comment>
<reference evidence="2" key="1">
    <citation type="submission" date="2021-05" db="EMBL/GenBank/DDBJ databases">
        <title>First report of NDM-5 and VEB-6 producing Proteus mirabilis isolated from blood of a sepsis patient in Kolkata, India.</title>
        <authorList>
            <person name="Halder G."/>
            <person name="Chaudhuri B."/>
            <person name="Dutta S."/>
        </authorList>
    </citation>
    <scope>NUCLEOTIDE SEQUENCE [LARGE SCALE GENOMIC DNA]</scope>
    <source>
        <strain evidence="2">7049</strain>
    </source>
</reference>